<proteinExistence type="predicted"/>
<evidence type="ECO:0000313" key="2">
    <source>
        <dbReference type="Proteomes" id="UP001055072"/>
    </source>
</evidence>
<accession>A0ACB8TPC4</accession>
<evidence type="ECO:0000313" key="1">
    <source>
        <dbReference type="EMBL" id="KAI0083836.1"/>
    </source>
</evidence>
<reference evidence="1" key="1">
    <citation type="journal article" date="2021" name="Environ. Microbiol.">
        <title>Gene family expansions and transcriptome signatures uncover fungal adaptations to wood decay.</title>
        <authorList>
            <person name="Hage H."/>
            <person name="Miyauchi S."/>
            <person name="Viragh M."/>
            <person name="Drula E."/>
            <person name="Min B."/>
            <person name="Chaduli D."/>
            <person name="Navarro D."/>
            <person name="Favel A."/>
            <person name="Norest M."/>
            <person name="Lesage-Meessen L."/>
            <person name="Balint B."/>
            <person name="Merenyi Z."/>
            <person name="de Eugenio L."/>
            <person name="Morin E."/>
            <person name="Martinez A.T."/>
            <person name="Baldrian P."/>
            <person name="Stursova M."/>
            <person name="Martinez M.J."/>
            <person name="Novotny C."/>
            <person name="Magnuson J.K."/>
            <person name="Spatafora J.W."/>
            <person name="Maurice S."/>
            <person name="Pangilinan J."/>
            <person name="Andreopoulos W."/>
            <person name="LaButti K."/>
            <person name="Hundley H."/>
            <person name="Na H."/>
            <person name="Kuo A."/>
            <person name="Barry K."/>
            <person name="Lipzen A."/>
            <person name="Henrissat B."/>
            <person name="Riley R."/>
            <person name="Ahrendt S."/>
            <person name="Nagy L.G."/>
            <person name="Grigoriev I.V."/>
            <person name="Martin F."/>
            <person name="Rosso M.N."/>
        </authorList>
    </citation>
    <scope>NUCLEOTIDE SEQUENCE</scope>
    <source>
        <strain evidence="1">CBS 384.51</strain>
    </source>
</reference>
<gene>
    <name evidence="1" type="ORF">BDY19DRAFT_1051640</name>
</gene>
<comment type="caution">
    <text evidence="1">The sequence shown here is derived from an EMBL/GenBank/DDBJ whole genome shotgun (WGS) entry which is preliminary data.</text>
</comment>
<sequence>MAAHKMPRFPATCLGLVILANSDIVSCQVRYYVGDYQTYLIFSTTAGYGDIYRIATSQQCVHVLSQGWICTLNETTDRRFIDWRQFPSPQTLSQGTPGSWFLSASGCDYCNRSVIQHVFVYRPEFGYSHYSATRACTRTDASGLIHDRGRARSTHVALCPSTLKLSQAVRIDEPSSNISSSLLWEAVMSEDIKGSSLAEDLSRIDLRLDSDVGLMDPSQDTQGESGEALYERYMEHGDIEDLERCIAIWREEVQSAGGDDVETAYALHNLGMALQARFECHGQLNDLDEAIASYQHVLKLTPGGDADMSSTLSNLGNALWTRFESSGSSVDLQDAIVHYTHAKELTPEGSPDMASWLNNLGNALLTRYESSGSSVDLQDAIAHYTYAIELTPEGSPDMASWLNNLGNALKTRYESSGSSVDLQDAIVHFTHAIDLTPEGSPDMASWLNNLGSVLLTRYESSGSSVDLQDATVHFTHAIELTPEGSPDMAMSLNNLGSVLLTQYESSGSSVDLQGAIVHYTHAIELTPEGSSVDLQDAIVHHTHAIELTPKDSPDMASRLNNLGNALLTRYESSGSSVDLQDAIVHYTHAIELTPEGSPGMASRLNNLGNALKTQYESSGSSVDLQDAIVHYTHAIELTPEGSPGMAMRLNNLGSVLLTRYESSGSSVDLQDAIMHYTHAVELTPEGHPWRACYFYHLGTLYFLSMESGYKKADNAIQAMHAFAGAMEQASGDPYWSVQAGLKYIELLSMTPSISTPLPLTKLDAHQRILNLIPQVIWLGYDLQKRYKKLTSLKVSVSHAVSDAITAGKYQQALEWLECSRAIVWAQVLQLHTPLDDLAQHHPQLASRLQAISTALQKDASELHVTPDSSNFPTSFKGHPHTRAKDAYDFALEYNHVIKEVRSLEGFKNFLQPKQALQLMAACTSSIVVIINVHRSRCDALVLIHNEDIIHIPLPLFSYDHAKKLQTQLWSIVRRQPKARNDMRDSDGNNLTESFPTAAGGGDTQLDEEKKMRAILYDLWAQVIRPIVDALKHKGLFKSGLDGDLPHITWCPTGPLVFLPLHAASIYPPHGISETIMDIAVSSYTPTLDVLLRPRARKDNNGDRANYPKLLVVHQPNVPGYAPIPRTVDEAEEIHKAFRSRANVVDEPNGTVEAVLEGMRTHDWVHLACHGMQDTKNRLNSAFALSDGKLTLSRLMSEHIPSAELAVLSACQTAMGDEELPEEAIHLAAGMLNIGYKSVIGTMWSIYDESAPIVMKPFYRVMAKQVAKGGELQPAYALHEATRVLRKKVGEKNFMQWVPYIHLGL</sequence>
<dbReference type="EMBL" id="MU274952">
    <property type="protein sequence ID" value="KAI0083836.1"/>
    <property type="molecule type" value="Genomic_DNA"/>
</dbReference>
<dbReference type="Proteomes" id="UP001055072">
    <property type="component" value="Unassembled WGS sequence"/>
</dbReference>
<protein>
    <submittedName>
        <fullName evidence="1">CHAT domain-containing protein</fullName>
    </submittedName>
</protein>
<organism evidence="1 2">
    <name type="scientific">Irpex rosettiformis</name>
    <dbReference type="NCBI Taxonomy" id="378272"/>
    <lineage>
        <taxon>Eukaryota</taxon>
        <taxon>Fungi</taxon>
        <taxon>Dikarya</taxon>
        <taxon>Basidiomycota</taxon>
        <taxon>Agaricomycotina</taxon>
        <taxon>Agaricomycetes</taxon>
        <taxon>Polyporales</taxon>
        <taxon>Irpicaceae</taxon>
        <taxon>Irpex</taxon>
    </lineage>
</organism>
<keyword evidence="2" id="KW-1185">Reference proteome</keyword>
<name>A0ACB8TPC4_9APHY</name>